<gene>
    <name evidence="3" type="ORF">FFV09_04585</name>
</gene>
<organism evidence="3 4">
    <name type="scientific">Saccharibacillus brassicae</name>
    <dbReference type="NCBI Taxonomy" id="2583377"/>
    <lineage>
        <taxon>Bacteria</taxon>
        <taxon>Bacillati</taxon>
        <taxon>Bacillota</taxon>
        <taxon>Bacilli</taxon>
        <taxon>Bacillales</taxon>
        <taxon>Paenibacillaceae</taxon>
        <taxon>Saccharibacillus</taxon>
    </lineage>
</organism>
<dbReference type="AlphaFoldDB" id="A0A4Y6UUF7"/>
<evidence type="ECO:0000256" key="1">
    <source>
        <dbReference type="ARBA" id="ARBA00007227"/>
    </source>
</evidence>
<dbReference type="KEGG" id="saca:FFV09_04585"/>
<dbReference type="Gene3D" id="1.10.10.2910">
    <property type="match status" value="1"/>
</dbReference>
<dbReference type="RefSeq" id="WP_141446584.1">
    <property type="nucleotide sequence ID" value="NZ_CP041217.1"/>
</dbReference>
<dbReference type="OrthoDB" id="9816277at2"/>
<dbReference type="PANTHER" id="PTHR43236:SF1">
    <property type="entry name" value="BLL7220 PROTEIN"/>
    <property type="match status" value="1"/>
</dbReference>
<dbReference type="GO" id="GO:0003677">
    <property type="term" value="F:DNA binding"/>
    <property type="evidence" value="ECO:0007669"/>
    <property type="project" value="InterPro"/>
</dbReference>
<dbReference type="Pfam" id="PF06114">
    <property type="entry name" value="Peptidase_M78"/>
    <property type="match status" value="1"/>
</dbReference>
<evidence type="ECO:0000313" key="3">
    <source>
        <dbReference type="EMBL" id="QDH20198.1"/>
    </source>
</evidence>
<dbReference type="Pfam" id="PF01381">
    <property type="entry name" value="HTH_3"/>
    <property type="match status" value="1"/>
</dbReference>
<dbReference type="InterPro" id="IPR052345">
    <property type="entry name" value="Rad_response_metalloprotease"/>
</dbReference>
<evidence type="ECO:0000259" key="2">
    <source>
        <dbReference type="PROSITE" id="PS50943"/>
    </source>
</evidence>
<feature type="domain" description="HTH cro/C1-type" evidence="2">
    <location>
        <begin position="7"/>
        <end position="61"/>
    </location>
</feature>
<evidence type="ECO:0000313" key="4">
    <source>
        <dbReference type="Proteomes" id="UP000316968"/>
    </source>
</evidence>
<dbReference type="EMBL" id="CP041217">
    <property type="protein sequence ID" value="QDH20198.1"/>
    <property type="molecule type" value="Genomic_DNA"/>
</dbReference>
<dbReference type="Proteomes" id="UP000316968">
    <property type="component" value="Chromosome"/>
</dbReference>
<dbReference type="PROSITE" id="PS50943">
    <property type="entry name" value="HTH_CROC1"/>
    <property type="match status" value="1"/>
</dbReference>
<protein>
    <submittedName>
        <fullName evidence="3">ImmA/IrrE family metallo-endopeptidase</fullName>
    </submittedName>
</protein>
<proteinExistence type="inferred from homology"/>
<name>A0A4Y6UUF7_SACBS</name>
<sequence>MFIGEKLKDIRLLYGYSRSDLAQILDVTEQSVWQYENNYNGPKLEVVNKMKDIFQVKTKYFYDSRSVKKVVNPSLIAYRSKEINSVSRTKYEAAHLEHIEGLLDLFEKYIVYPENKLLEIRDYSIHFIIQNEKKLERSDIIQHLALYVRECLNMNNQNNRLLFILEKNGAFIFEKSLGSEIGAYSIWSDQQRPIIMLGNQKKSAVRRNFDLAHELGHLLLHNQMDMSELTKSEHQIIEREANDFAAFFLMPPIEFEKDLDTVRKISNPNSYLELKQKWQVSIQAMANHAYRLNKMTYDQQRYFYASMNRMNYTVHEPLDHELKLVRPGKVLSSIRYIFEQKLASVEELIDFTLFDDLLLSKILGFEETFFQQYRREKESYNNVTVLERKLKIQ</sequence>
<reference evidence="3 4" key="1">
    <citation type="submission" date="2019-06" db="EMBL/GenBank/DDBJ databases">
        <title>Saccharibacillus brassicae sp. nov., an endophytic bacterium isolated from Chinese cabbage seeds (Brassica pekinensis).</title>
        <authorList>
            <person name="Jiang L."/>
            <person name="Lee J."/>
            <person name="Kim S.W."/>
        </authorList>
    </citation>
    <scope>NUCLEOTIDE SEQUENCE [LARGE SCALE GENOMIC DNA]</scope>
    <source>
        <strain evidence="4">KCTC 43072 / ATSA2</strain>
    </source>
</reference>
<dbReference type="InterPro" id="IPR010359">
    <property type="entry name" value="IrrE_HExxH"/>
</dbReference>
<dbReference type="Gene3D" id="1.10.260.40">
    <property type="entry name" value="lambda repressor-like DNA-binding domains"/>
    <property type="match status" value="1"/>
</dbReference>
<keyword evidence="4" id="KW-1185">Reference proteome</keyword>
<dbReference type="InterPro" id="IPR010982">
    <property type="entry name" value="Lambda_DNA-bd_dom_sf"/>
</dbReference>
<dbReference type="InterPro" id="IPR001387">
    <property type="entry name" value="Cro/C1-type_HTH"/>
</dbReference>
<dbReference type="SMART" id="SM00530">
    <property type="entry name" value="HTH_XRE"/>
    <property type="match status" value="1"/>
</dbReference>
<accession>A0A4Y6UUF7</accession>
<dbReference type="PANTHER" id="PTHR43236">
    <property type="entry name" value="ANTITOXIN HIGA1"/>
    <property type="match status" value="1"/>
</dbReference>
<dbReference type="CDD" id="cd00093">
    <property type="entry name" value="HTH_XRE"/>
    <property type="match status" value="1"/>
</dbReference>
<comment type="similarity">
    <text evidence="1">Belongs to the short-chain fatty acyl-CoA assimilation regulator (ScfR) family.</text>
</comment>
<dbReference type="SUPFAM" id="SSF47413">
    <property type="entry name" value="lambda repressor-like DNA-binding domains"/>
    <property type="match status" value="1"/>
</dbReference>